<keyword evidence="1" id="KW-0812">Transmembrane</keyword>
<keyword evidence="1" id="KW-1133">Transmembrane helix</keyword>
<evidence type="ECO:0000256" key="1">
    <source>
        <dbReference type="SAM" id="Phobius"/>
    </source>
</evidence>
<feature type="transmembrane region" description="Helical" evidence="1">
    <location>
        <begin position="143"/>
        <end position="162"/>
    </location>
</feature>
<dbReference type="Proteomes" id="UP000824013">
    <property type="component" value="Unassembled WGS sequence"/>
</dbReference>
<reference evidence="2" key="2">
    <citation type="submission" date="2021-04" db="EMBL/GenBank/DDBJ databases">
        <authorList>
            <person name="Gilroy R."/>
        </authorList>
    </citation>
    <scope>NUCLEOTIDE SEQUENCE</scope>
    <source>
        <strain evidence="2">3204</strain>
    </source>
</reference>
<organism evidence="2 3">
    <name type="scientific">Candidatus Companilactobacillus pullicola</name>
    <dbReference type="NCBI Taxonomy" id="2838523"/>
    <lineage>
        <taxon>Bacteria</taxon>
        <taxon>Bacillati</taxon>
        <taxon>Bacillota</taxon>
        <taxon>Bacilli</taxon>
        <taxon>Lactobacillales</taxon>
        <taxon>Lactobacillaceae</taxon>
        <taxon>Companilactobacillus</taxon>
    </lineage>
</organism>
<gene>
    <name evidence="2" type="ORF">H9820_03810</name>
</gene>
<evidence type="ECO:0000313" key="2">
    <source>
        <dbReference type="EMBL" id="HIY92056.1"/>
    </source>
</evidence>
<dbReference type="AlphaFoldDB" id="A0A9D2CN40"/>
<name>A0A9D2CN40_9LACO</name>
<reference evidence="2" key="1">
    <citation type="journal article" date="2021" name="PeerJ">
        <title>Extensive microbial diversity within the chicken gut microbiome revealed by metagenomics and culture.</title>
        <authorList>
            <person name="Gilroy R."/>
            <person name="Ravi A."/>
            <person name="Getino M."/>
            <person name="Pursley I."/>
            <person name="Horton D.L."/>
            <person name="Alikhan N.F."/>
            <person name="Baker D."/>
            <person name="Gharbi K."/>
            <person name="Hall N."/>
            <person name="Watson M."/>
            <person name="Adriaenssens E.M."/>
            <person name="Foster-Nyarko E."/>
            <person name="Jarju S."/>
            <person name="Secka A."/>
            <person name="Antonio M."/>
            <person name="Oren A."/>
            <person name="Chaudhuri R.R."/>
            <person name="La Ragione R."/>
            <person name="Hildebrand F."/>
            <person name="Pallen M.J."/>
        </authorList>
    </citation>
    <scope>NUCLEOTIDE SEQUENCE</scope>
    <source>
        <strain evidence="2">3204</strain>
    </source>
</reference>
<proteinExistence type="predicted"/>
<feature type="transmembrane region" description="Helical" evidence="1">
    <location>
        <begin position="120"/>
        <end position="137"/>
    </location>
</feature>
<keyword evidence="1" id="KW-0472">Membrane</keyword>
<protein>
    <submittedName>
        <fullName evidence="2">Uncharacterized protein</fullName>
    </submittedName>
</protein>
<sequence>MKFYKEIKQKRKKLNDGTFSLSNIQPIDNLDYWNNFVAKFKELINQKVESNPQEDSFFIADSKLKGWWPKDKDGKMMDPEIVSQLLDMVLGIRIVRSCYNDKFYIDVSEHSNYQDKKHDLFDWLTVVCFSIIVLITNSNSLPAFVIAAILGGIFSVLTFNMFKKEILKFRYLRKLRKKVLVKNE</sequence>
<evidence type="ECO:0000313" key="3">
    <source>
        <dbReference type="Proteomes" id="UP000824013"/>
    </source>
</evidence>
<comment type="caution">
    <text evidence="2">The sequence shown here is derived from an EMBL/GenBank/DDBJ whole genome shotgun (WGS) entry which is preliminary data.</text>
</comment>
<dbReference type="EMBL" id="DXCM01000025">
    <property type="protein sequence ID" value="HIY92056.1"/>
    <property type="molecule type" value="Genomic_DNA"/>
</dbReference>
<accession>A0A9D2CN40</accession>